<sequence>MYVKKAWKEYTMHPYSKGIALVRASTSQLLRSAKIEGRGKREIPEKTRRPTASSGTIPTCGCQGVTRPGIEPGLPWRDARRLTSQSPRPRGLLDILGTVTSSVSPLFCDATNLSAVKFRKKSTRCWLLVVSKPRNLPSRNALSLVDLKKADGFIAAPLSEIARNHPFPPPNGRSLPSCRNKHPKSYFRLFNSFGVLPSDLQSSGGHIGFIGISYAKSIQGIEDRTQTLASAILHPYCMQMTFDPTKTFDP</sequence>
<evidence type="ECO:0000256" key="1">
    <source>
        <dbReference type="SAM" id="MobiDB-lite"/>
    </source>
</evidence>
<comment type="caution">
    <text evidence="2">The sequence shown here is derived from an EMBL/GenBank/DDBJ whole genome shotgun (WGS) entry which is preliminary data.</text>
</comment>
<organism evidence="2 3">
    <name type="scientific">Dryococelus australis</name>
    <dbReference type="NCBI Taxonomy" id="614101"/>
    <lineage>
        <taxon>Eukaryota</taxon>
        <taxon>Metazoa</taxon>
        <taxon>Ecdysozoa</taxon>
        <taxon>Arthropoda</taxon>
        <taxon>Hexapoda</taxon>
        <taxon>Insecta</taxon>
        <taxon>Pterygota</taxon>
        <taxon>Neoptera</taxon>
        <taxon>Polyneoptera</taxon>
        <taxon>Phasmatodea</taxon>
        <taxon>Verophasmatodea</taxon>
        <taxon>Anareolatae</taxon>
        <taxon>Phasmatidae</taxon>
        <taxon>Eurycanthinae</taxon>
        <taxon>Dryococelus</taxon>
    </lineage>
</organism>
<dbReference type="EMBL" id="JARBHB010000001">
    <property type="protein sequence ID" value="KAJ8897938.1"/>
    <property type="molecule type" value="Genomic_DNA"/>
</dbReference>
<protein>
    <submittedName>
        <fullName evidence="2">Uncharacterized protein</fullName>
    </submittedName>
</protein>
<proteinExistence type="predicted"/>
<accession>A0ABQ9IPR9</accession>
<keyword evidence="3" id="KW-1185">Reference proteome</keyword>
<gene>
    <name evidence="2" type="ORF">PR048_003296</name>
</gene>
<feature type="compositionally biased region" description="Basic and acidic residues" evidence="1">
    <location>
        <begin position="36"/>
        <end position="48"/>
    </location>
</feature>
<reference evidence="2 3" key="1">
    <citation type="submission" date="2023-02" db="EMBL/GenBank/DDBJ databases">
        <title>LHISI_Scaffold_Assembly.</title>
        <authorList>
            <person name="Stuart O.P."/>
            <person name="Cleave R."/>
            <person name="Magrath M.J.L."/>
            <person name="Mikheyev A.S."/>
        </authorList>
    </citation>
    <scope>NUCLEOTIDE SEQUENCE [LARGE SCALE GENOMIC DNA]</scope>
    <source>
        <strain evidence="2">Daus_M_001</strain>
        <tissue evidence="2">Leg muscle</tissue>
    </source>
</reference>
<evidence type="ECO:0000313" key="2">
    <source>
        <dbReference type="EMBL" id="KAJ8897938.1"/>
    </source>
</evidence>
<evidence type="ECO:0000313" key="3">
    <source>
        <dbReference type="Proteomes" id="UP001159363"/>
    </source>
</evidence>
<feature type="region of interest" description="Disordered" evidence="1">
    <location>
        <begin position="36"/>
        <end position="58"/>
    </location>
</feature>
<dbReference type="Proteomes" id="UP001159363">
    <property type="component" value="Chromosome 1"/>
</dbReference>
<name>A0ABQ9IPR9_9NEOP</name>